<reference evidence="3" key="2">
    <citation type="submission" date="2013-12" db="EMBL/GenBank/DDBJ databases">
        <authorList>
            <person name="Yu Y."/>
            <person name="Lee S."/>
            <person name="de Baynast K."/>
            <person name="Wissotski M."/>
            <person name="Liu L."/>
            <person name="Talag J."/>
            <person name="Goicoechea J."/>
            <person name="Angelova A."/>
            <person name="Jetty R."/>
            <person name="Kudrna D."/>
            <person name="Golser W."/>
            <person name="Rivera L."/>
            <person name="Zhang J."/>
            <person name="Wing R."/>
        </authorList>
    </citation>
    <scope>NUCLEOTIDE SEQUENCE</scope>
</reference>
<evidence type="ECO:0000256" key="1">
    <source>
        <dbReference type="SAM" id="MobiDB-lite"/>
    </source>
</evidence>
<sequence>MRAELTERPSSRRGSFPPTFRHDLEDFRERMCLMWVTDKEDEEPTDDPLDTPPVLIILYPGHGEGGWETMFHDESRGPSATVEAELMNLIKADWDWKQKENLPKEGVNQMIMMATIAKWQSTNGDDECT</sequence>
<evidence type="ECO:0000313" key="3">
    <source>
        <dbReference type="Proteomes" id="UP000032180"/>
    </source>
</evidence>
<organism evidence="2 3">
    <name type="scientific">Leersia perrieri</name>
    <dbReference type="NCBI Taxonomy" id="77586"/>
    <lineage>
        <taxon>Eukaryota</taxon>
        <taxon>Viridiplantae</taxon>
        <taxon>Streptophyta</taxon>
        <taxon>Embryophyta</taxon>
        <taxon>Tracheophyta</taxon>
        <taxon>Spermatophyta</taxon>
        <taxon>Magnoliopsida</taxon>
        <taxon>Liliopsida</taxon>
        <taxon>Poales</taxon>
        <taxon>Poaceae</taxon>
        <taxon>BOP clade</taxon>
        <taxon>Oryzoideae</taxon>
        <taxon>Oryzeae</taxon>
        <taxon>Oryzinae</taxon>
        <taxon>Leersia</taxon>
    </lineage>
</organism>
<keyword evidence="3" id="KW-1185">Reference proteome</keyword>
<dbReference type="AlphaFoldDB" id="A0A0D9XQA5"/>
<proteinExistence type="predicted"/>
<dbReference type="HOGENOM" id="CLU_1951891_0_0_1"/>
<evidence type="ECO:0000313" key="2">
    <source>
        <dbReference type="EnsemblPlants" id="LPERR11G05930.1"/>
    </source>
</evidence>
<protein>
    <submittedName>
        <fullName evidence="2">Uncharacterized protein</fullName>
    </submittedName>
</protein>
<name>A0A0D9XQA5_9ORYZ</name>
<feature type="region of interest" description="Disordered" evidence="1">
    <location>
        <begin position="1"/>
        <end position="21"/>
    </location>
</feature>
<feature type="compositionally biased region" description="Basic and acidic residues" evidence="1">
    <location>
        <begin position="1"/>
        <end position="10"/>
    </location>
</feature>
<reference evidence="2 3" key="1">
    <citation type="submission" date="2012-08" db="EMBL/GenBank/DDBJ databases">
        <title>Oryza genome evolution.</title>
        <authorList>
            <person name="Wing R.A."/>
        </authorList>
    </citation>
    <scope>NUCLEOTIDE SEQUENCE</scope>
</reference>
<dbReference type="EnsemblPlants" id="LPERR11G05930.1">
    <property type="protein sequence ID" value="LPERR11G05930.1"/>
    <property type="gene ID" value="LPERR11G05930"/>
</dbReference>
<accession>A0A0D9XQA5</accession>
<reference evidence="2" key="3">
    <citation type="submission" date="2015-04" db="UniProtKB">
        <authorList>
            <consortium name="EnsemblPlants"/>
        </authorList>
    </citation>
    <scope>IDENTIFICATION</scope>
</reference>
<dbReference type="Proteomes" id="UP000032180">
    <property type="component" value="Chromosome 11"/>
</dbReference>
<dbReference type="Gramene" id="LPERR11G05930.1">
    <property type="protein sequence ID" value="LPERR11G05930.1"/>
    <property type="gene ID" value="LPERR11G05930"/>
</dbReference>